<organism evidence="6 7">
    <name type="scientific">Schaalia cardiffensis F0333</name>
    <dbReference type="NCBI Taxonomy" id="888050"/>
    <lineage>
        <taxon>Bacteria</taxon>
        <taxon>Bacillati</taxon>
        <taxon>Actinomycetota</taxon>
        <taxon>Actinomycetes</taxon>
        <taxon>Actinomycetales</taxon>
        <taxon>Actinomycetaceae</taxon>
        <taxon>Schaalia</taxon>
    </lineage>
</organism>
<feature type="domain" description="Ribosome maturation factor RimP N-terminal" evidence="4">
    <location>
        <begin position="14"/>
        <end position="88"/>
    </location>
</feature>
<feature type="domain" description="Ribosome maturation factor RimP C-terminal" evidence="5">
    <location>
        <begin position="91"/>
        <end position="152"/>
    </location>
</feature>
<dbReference type="Proteomes" id="UP000013015">
    <property type="component" value="Unassembled WGS sequence"/>
</dbReference>
<reference evidence="6 7" key="1">
    <citation type="submission" date="2013-03" db="EMBL/GenBank/DDBJ databases">
        <title>Reference genome for the Human Microbiome Project.</title>
        <authorList>
            <person name="Aqrawi P."/>
            <person name="Ayvaz T."/>
            <person name="Bess C."/>
            <person name="Blankenburg K."/>
            <person name="Coyle M."/>
            <person name="Deng J."/>
            <person name="Forbes L."/>
            <person name="Fowler G."/>
            <person name="Francisco L."/>
            <person name="Fu Q."/>
            <person name="Gibbs R."/>
            <person name="Gross S."/>
            <person name="Gubbala S."/>
            <person name="Hale W."/>
            <person name="Hemphill L."/>
            <person name="Highlander S."/>
            <person name="Hirani K."/>
            <person name="Jackson L."/>
            <person name="Jakkamsetti A."/>
            <person name="Javaid M."/>
            <person name="Jayaseelan J.C."/>
            <person name="Jiang H."/>
            <person name="Joshi V."/>
            <person name="Korchina V."/>
            <person name="Kovar C."/>
            <person name="Lara F."/>
            <person name="Lee S."/>
            <person name="Liu Y."/>
            <person name="Mata R."/>
            <person name="Mathew T."/>
            <person name="Munidasa M."/>
            <person name="Muzny D."/>
            <person name="Nazareth L."/>
            <person name="Ngo R."/>
            <person name="Nguyen L."/>
            <person name="Nguyen N."/>
            <person name="Okwuonu G."/>
            <person name="Ongeri F."/>
            <person name="Palculict T."/>
            <person name="Patil S."/>
            <person name="Petrosino J."/>
            <person name="Pham C."/>
            <person name="Pham P."/>
            <person name="Pu L.-L."/>
            <person name="Qin X."/>
            <person name="Qu J."/>
            <person name="Reid J."/>
            <person name="Ross M."/>
            <person name="Ruth R."/>
            <person name="Saada N."/>
            <person name="San Lucas F."/>
            <person name="Santibanez J."/>
            <person name="Shang Y."/>
            <person name="Simmons D."/>
            <person name="Song X.-Z."/>
            <person name="Tang L.-Y."/>
            <person name="Thornton R."/>
            <person name="Warren J."/>
            <person name="Weissenberger G."/>
            <person name="Wilczek-Boney K."/>
            <person name="Worley K."/>
            <person name="Youmans B."/>
            <person name="Zhang J."/>
            <person name="Zhang L."/>
            <person name="Zhao Z."/>
            <person name="Zhou C."/>
            <person name="Zhu D."/>
            <person name="Zhu Y."/>
        </authorList>
    </citation>
    <scope>NUCLEOTIDE SEQUENCE [LARGE SCALE GENOMIC DNA]</scope>
    <source>
        <strain evidence="6 7">F0333</strain>
    </source>
</reference>
<protein>
    <recommendedName>
        <fullName evidence="3">Ribosome maturation factor RimP</fullName>
    </recommendedName>
</protein>
<dbReference type="HAMAP" id="MF_01077">
    <property type="entry name" value="RimP"/>
    <property type="match status" value="1"/>
</dbReference>
<evidence type="ECO:0000256" key="1">
    <source>
        <dbReference type="ARBA" id="ARBA00022490"/>
    </source>
</evidence>
<dbReference type="SUPFAM" id="SSF75420">
    <property type="entry name" value="YhbC-like, N-terminal domain"/>
    <property type="match status" value="1"/>
</dbReference>
<dbReference type="PANTHER" id="PTHR33867:SF1">
    <property type="entry name" value="RIBOSOME MATURATION FACTOR RIMP"/>
    <property type="match status" value="1"/>
</dbReference>
<dbReference type="InterPro" id="IPR028998">
    <property type="entry name" value="RimP_C"/>
</dbReference>
<dbReference type="GO" id="GO:0006412">
    <property type="term" value="P:translation"/>
    <property type="evidence" value="ECO:0007669"/>
    <property type="project" value="TreeGrafter"/>
</dbReference>
<dbReference type="GO" id="GO:0000028">
    <property type="term" value="P:ribosomal small subunit assembly"/>
    <property type="evidence" value="ECO:0007669"/>
    <property type="project" value="TreeGrafter"/>
</dbReference>
<dbReference type="InterPro" id="IPR003728">
    <property type="entry name" value="Ribosome_maturation_RimP"/>
</dbReference>
<comment type="similarity">
    <text evidence="3">Belongs to the RimP family.</text>
</comment>
<dbReference type="InterPro" id="IPR028989">
    <property type="entry name" value="RimP_N"/>
</dbReference>
<dbReference type="OrthoDB" id="9805006at2"/>
<dbReference type="AlphaFoldDB" id="N6X5R9"/>
<evidence type="ECO:0000256" key="2">
    <source>
        <dbReference type="ARBA" id="ARBA00022517"/>
    </source>
</evidence>
<comment type="caution">
    <text evidence="6">The sequence shown here is derived from an EMBL/GenBank/DDBJ whole genome shotgun (WGS) entry which is preliminary data.</text>
</comment>
<dbReference type="Gene3D" id="3.30.300.70">
    <property type="entry name" value="RimP-like superfamily, N-terminal"/>
    <property type="match status" value="1"/>
</dbReference>
<dbReference type="HOGENOM" id="CLU_070525_3_0_11"/>
<dbReference type="SUPFAM" id="SSF74942">
    <property type="entry name" value="YhbC-like, C-terminal domain"/>
    <property type="match status" value="1"/>
</dbReference>
<dbReference type="RefSeq" id="WP_005961812.1">
    <property type="nucleotide sequence ID" value="NZ_CP040505.1"/>
</dbReference>
<dbReference type="CDD" id="cd01734">
    <property type="entry name" value="YlxS_C"/>
    <property type="match status" value="1"/>
</dbReference>
<gene>
    <name evidence="3" type="primary">rimP</name>
    <name evidence="6" type="ORF">HMPREF9004_0205</name>
</gene>
<dbReference type="InterPro" id="IPR036847">
    <property type="entry name" value="RimP_C_sf"/>
</dbReference>
<proteinExistence type="inferred from homology"/>
<dbReference type="PANTHER" id="PTHR33867">
    <property type="entry name" value="RIBOSOME MATURATION FACTOR RIMP"/>
    <property type="match status" value="1"/>
</dbReference>
<comment type="function">
    <text evidence="3">Required for maturation of 30S ribosomal subunits.</text>
</comment>
<dbReference type="Pfam" id="PF17384">
    <property type="entry name" value="DUF150_C"/>
    <property type="match status" value="1"/>
</dbReference>
<dbReference type="Pfam" id="PF02576">
    <property type="entry name" value="RimP_N"/>
    <property type="match status" value="1"/>
</dbReference>
<evidence type="ECO:0000259" key="4">
    <source>
        <dbReference type="Pfam" id="PF02576"/>
    </source>
</evidence>
<dbReference type="eggNOG" id="COG0779">
    <property type="taxonomic scope" value="Bacteria"/>
</dbReference>
<evidence type="ECO:0000313" key="6">
    <source>
        <dbReference type="EMBL" id="ENO19061.1"/>
    </source>
</evidence>
<evidence type="ECO:0000256" key="3">
    <source>
        <dbReference type="HAMAP-Rule" id="MF_01077"/>
    </source>
</evidence>
<evidence type="ECO:0000259" key="5">
    <source>
        <dbReference type="Pfam" id="PF17384"/>
    </source>
</evidence>
<dbReference type="InterPro" id="IPR035956">
    <property type="entry name" value="RimP_N_sf"/>
</dbReference>
<keyword evidence="7" id="KW-1185">Reference proteome</keyword>
<dbReference type="STRING" id="888050.HMPREF9004_0205"/>
<evidence type="ECO:0000313" key="7">
    <source>
        <dbReference type="Proteomes" id="UP000013015"/>
    </source>
</evidence>
<accession>N6X5R9</accession>
<keyword evidence="1 3" id="KW-0963">Cytoplasm</keyword>
<dbReference type="GO" id="GO:0005829">
    <property type="term" value="C:cytosol"/>
    <property type="evidence" value="ECO:0007669"/>
    <property type="project" value="TreeGrafter"/>
</dbReference>
<dbReference type="EMBL" id="AQHZ01000003">
    <property type="protein sequence ID" value="ENO19061.1"/>
    <property type="molecule type" value="Genomic_DNA"/>
</dbReference>
<name>N6X5R9_9ACTO</name>
<keyword evidence="2 3" id="KW-0690">Ribosome biogenesis</keyword>
<comment type="subcellular location">
    <subcellularLocation>
        <location evidence="3">Cytoplasm</location>
    </subcellularLocation>
</comment>
<sequence>MAQPQHFEALEKELRPLVEGFGLELDAVLSVKESGMKIVRVIVESPETGQGLDSELLAQVSRAVSPLVDQADPIDSEYYLEVSTPGAERELLEPRHWVKQIGRLASVKLRDGSRLCGRVTSADDKGAVLDVDAQTVRIEYAQMKKARARVEFGSEE</sequence>
<dbReference type="PATRIC" id="fig|888050.3.peg.201"/>